<accession>A0A6L2KLS7</accession>
<reference evidence="1" key="1">
    <citation type="journal article" date="2019" name="Sci. Rep.">
        <title>Draft genome of Tanacetum cinerariifolium, the natural source of mosquito coil.</title>
        <authorList>
            <person name="Yamashiro T."/>
            <person name="Shiraishi A."/>
            <person name="Satake H."/>
            <person name="Nakayama K."/>
        </authorList>
    </citation>
    <scope>NUCLEOTIDE SEQUENCE</scope>
</reference>
<comment type="caution">
    <text evidence="1">The sequence shown here is derived from an EMBL/GenBank/DDBJ whole genome shotgun (WGS) entry which is preliminary data.</text>
</comment>
<dbReference type="AlphaFoldDB" id="A0A6L2KLS7"/>
<dbReference type="EMBL" id="BKCJ010002605">
    <property type="protein sequence ID" value="GEU49717.1"/>
    <property type="molecule type" value="Genomic_DNA"/>
</dbReference>
<protein>
    <submittedName>
        <fullName evidence="1">Retrovirus-related Pol polyprotein from transposon TNT 1-94</fullName>
    </submittedName>
</protein>
<gene>
    <name evidence="1" type="ORF">Tci_021695</name>
</gene>
<organism evidence="1">
    <name type="scientific">Tanacetum cinerariifolium</name>
    <name type="common">Dalmatian daisy</name>
    <name type="synonym">Chrysanthemum cinerariifolium</name>
    <dbReference type="NCBI Taxonomy" id="118510"/>
    <lineage>
        <taxon>Eukaryota</taxon>
        <taxon>Viridiplantae</taxon>
        <taxon>Streptophyta</taxon>
        <taxon>Embryophyta</taxon>
        <taxon>Tracheophyta</taxon>
        <taxon>Spermatophyta</taxon>
        <taxon>Magnoliopsida</taxon>
        <taxon>eudicotyledons</taxon>
        <taxon>Gunneridae</taxon>
        <taxon>Pentapetalae</taxon>
        <taxon>asterids</taxon>
        <taxon>campanulids</taxon>
        <taxon>Asterales</taxon>
        <taxon>Asteraceae</taxon>
        <taxon>Asteroideae</taxon>
        <taxon>Anthemideae</taxon>
        <taxon>Anthemidinae</taxon>
        <taxon>Tanacetum</taxon>
    </lineage>
</organism>
<sequence>MFRVDRIEVRGIMLGEQLQLGMGELRTEWAMQILVKQGKLSVISNEIGHIARTKKTTEFKILQGQDVADASSRDGSVLNEEQLLFIAGGQTNTFDDDVDEASVQDLALNEDNIFQADQCDAFYSDVDEAPTAQTMFMENLSSADPIYDEAGLSYDSDILYVVQDHDNYVDSVGEYHEVHEMQNDVQPNYFVDSDAEYTSDSNIIPYEQDTLEIAKKNRIRMFEKMKITLWVDSKIKIAPPDYSKENYLATLTPQRQLTPEQIFWFLEIEDLTPKPMSKMTVYLPDTPAKLVPRVLLTKSQVKINIHTLI</sequence>
<name>A0A6L2KLS7_TANCI</name>
<proteinExistence type="predicted"/>
<evidence type="ECO:0000313" key="1">
    <source>
        <dbReference type="EMBL" id="GEU49717.1"/>
    </source>
</evidence>